<evidence type="ECO:0000256" key="4">
    <source>
        <dbReference type="SAM" id="Phobius"/>
    </source>
</evidence>
<evidence type="ECO:0000259" key="5">
    <source>
        <dbReference type="PROSITE" id="PS50850"/>
    </source>
</evidence>
<dbReference type="Pfam" id="PF06779">
    <property type="entry name" value="MFS_4"/>
    <property type="match status" value="1"/>
</dbReference>
<gene>
    <name evidence="6" type="ORF">ACFPP7_13215</name>
</gene>
<organism evidence="6 7">
    <name type="scientific">Polaromonas jejuensis</name>
    <dbReference type="NCBI Taxonomy" id="457502"/>
    <lineage>
        <taxon>Bacteria</taxon>
        <taxon>Pseudomonadati</taxon>
        <taxon>Pseudomonadota</taxon>
        <taxon>Betaproteobacteria</taxon>
        <taxon>Burkholderiales</taxon>
        <taxon>Comamonadaceae</taxon>
        <taxon>Polaromonas</taxon>
    </lineage>
</organism>
<dbReference type="Proteomes" id="UP001596084">
    <property type="component" value="Unassembled WGS sequence"/>
</dbReference>
<feature type="transmembrane region" description="Helical" evidence="4">
    <location>
        <begin position="372"/>
        <end position="389"/>
    </location>
</feature>
<feature type="transmembrane region" description="Helical" evidence="4">
    <location>
        <begin position="112"/>
        <end position="135"/>
    </location>
</feature>
<keyword evidence="3 4" id="KW-0472">Membrane</keyword>
<feature type="transmembrane region" description="Helical" evidence="4">
    <location>
        <begin position="343"/>
        <end position="366"/>
    </location>
</feature>
<proteinExistence type="predicted"/>
<feature type="transmembrane region" description="Helical" evidence="4">
    <location>
        <begin position="225"/>
        <end position="245"/>
    </location>
</feature>
<dbReference type="SUPFAM" id="SSF103473">
    <property type="entry name" value="MFS general substrate transporter"/>
    <property type="match status" value="1"/>
</dbReference>
<protein>
    <submittedName>
        <fullName evidence="6">YbfB/YjiJ family MFS transporter</fullName>
    </submittedName>
</protein>
<keyword evidence="1 4" id="KW-0812">Transmembrane</keyword>
<feature type="transmembrane region" description="Helical" evidence="4">
    <location>
        <begin position="180"/>
        <end position="199"/>
    </location>
</feature>
<feature type="transmembrane region" description="Helical" evidence="4">
    <location>
        <begin position="310"/>
        <end position="331"/>
    </location>
</feature>
<dbReference type="PANTHER" id="PTHR23537">
    <property type="match status" value="1"/>
</dbReference>
<feature type="transmembrane region" description="Helical" evidence="4">
    <location>
        <begin position="286"/>
        <end position="304"/>
    </location>
</feature>
<keyword evidence="7" id="KW-1185">Reference proteome</keyword>
<dbReference type="InterPro" id="IPR020846">
    <property type="entry name" value="MFS_dom"/>
</dbReference>
<feature type="transmembrane region" description="Helical" evidence="4">
    <location>
        <begin position="87"/>
        <end position="106"/>
    </location>
</feature>
<dbReference type="EMBL" id="JBHSMX010000020">
    <property type="protein sequence ID" value="MFC5521863.1"/>
    <property type="molecule type" value="Genomic_DNA"/>
</dbReference>
<reference evidence="7" key="1">
    <citation type="journal article" date="2019" name="Int. J. Syst. Evol. Microbiol.">
        <title>The Global Catalogue of Microorganisms (GCM) 10K type strain sequencing project: providing services to taxonomists for standard genome sequencing and annotation.</title>
        <authorList>
            <consortium name="The Broad Institute Genomics Platform"/>
            <consortium name="The Broad Institute Genome Sequencing Center for Infectious Disease"/>
            <person name="Wu L."/>
            <person name="Ma J."/>
        </authorList>
    </citation>
    <scope>NUCLEOTIDE SEQUENCE [LARGE SCALE GENOMIC DNA]</scope>
    <source>
        <strain evidence="7">CGMCC 4.7277</strain>
    </source>
</reference>
<feature type="transmembrane region" description="Helical" evidence="4">
    <location>
        <begin position="20"/>
        <end position="44"/>
    </location>
</feature>
<name>A0ABW0QAT2_9BURK</name>
<dbReference type="InterPro" id="IPR010645">
    <property type="entry name" value="MFS_4"/>
</dbReference>
<dbReference type="PANTHER" id="PTHR23537:SF1">
    <property type="entry name" value="SUGAR TRANSPORTER"/>
    <property type="match status" value="1"/>
</dbReference>
<dbReference type="Gene3D" id="1.20.1250.20">
    <property type="entry name" value="MFS general substrate transporter like domains"/>
    <property type="match status" value="2"/>
</dbReference>
<accession>A0ABW0QAT2</accession>
<dbReference type="PROSITE" id="PS50850">
    <property type="entry name" value="MFS"/>
    <property type="match status" value="1"/>
</dbReference>
<evidence type="ECO:0000256" key="2">
    <source>
        <dbReference type="ARBA" id="ARBA00022989"/>
    </source>
</evidence>
<feature type="transmembrane region" description="Helical" evidence="4">
    <location>
        <begin position="147"/>
        <end position="168"/>
    </location>
</feature>
<sequence>MSAKQEAPTALTVTTRWQGLGAALGLSLSPLVALGFTRFAYALLLPPMQSEFGWSFTAAGALNTSNAIGYLAGALLAAWLGQRFGKLQTFTWAMVASALALLASAWPSSFALLLGVRAAGGLATAVAFVLGTSLAAGAMPGRPAAALSIYFAGSGLGVVLAGTLIPLAHANGSAIDWRQAWLLMGLVSLLASALAWHAARLSMRQSRASVPGPAVPVWVPLGPSLLANLLYGAGYVGYMTFMIALLKRLGFATALTMVFFALIGGASLLASPLWGRVLGRLPTGRGFALVSAMVAVGTVPALIWPAPWAVIASALIFGASFMAGPAAVSVVAQRLLPGASLTWGLALLTAAFSLGQSIGPLLGGWISDATGSLSAGLWLGPVLLLMGAASSLKQGATRAAVVTPAQAPAMDRAGKKP</sequence>
<evidence type="ECO:0000313" key="7">
    <source>
        <dbReference type="Proteomes" id="UP001596084"/>
    </source>
</evidence>
<evidence type="ECO:0000313" key="6">
    <source>
        <dbReference type="EMBL" id="MFC5521863.1"/>
    </source>
</evidence>
<evidence type="ECO:0000256" key="3">
    <source>
        <dbReference type="ARBA" id="ARBA00023136"/>
    </source>
</evidence>
<evidence type="ECO:0000256" key="1">
    <source>
        <dbReference type="ARBA" id="ARBA00022692"/>
    </source>
</evidence>
<comment type="caution">
    <text evidence="6">The sequence shown here is derived from an EMBL/GenBank/DDBJ whole genome shotgun (WGS) entry which is preliminary data.</text>
</comment>
<dbReference type="RefSeq" id="WP_068834362.1">
    <property type="nucleotide sequence ID" value="NZ_JBHSMX010000020.1"/>
</dbReference>
<feature type="transmembrane region" description="Helical" evidence="4">
    <location>
        <begin position="56"/>
        <end position="80"/>
    </location>
</feature>
<keyword evidence="2 4" id="KW-1133">Transmembrane helix</keyword>
<feature type="transmembrane region" description="Helical" evidence="4">
    <location>
        <begin position="251"/>
        <end position="274"/>
    </location>
</feature>
<dbReference type="InterPro" id="IPR036259">
    <property type="entry name" value="MFS_trans_sf"/>
</dbReference>
<feature type="domain" description="Major facilitator superfamily (MFS) profile" evidence="5">
    <location>
        <begin position="23"/>
        <end position="398"/>
    </location>
</feature>